<dbReference type="EMBL" id="CP047656">
    <property type="protein sequence ID" value="QHJ12470.1"/>
    <property type="molecule type" value="Genomic_DNA"/>
</dbReference>
<reference evidence="5 6" key="1">
    <citation type="submission" date="2019-12" db="EMBL/GenBank/DDBJ databases">
        <title>Genome sequencing and assembly of endphytes of Porphyra tenera.</title>
        <authorList>
            <person name="Park J.M."/>
            <person name="Shin R."/>
            <person name="Jo S.H."/>
        </authorList>
    </citation>
    <scope>NUCLEOTIDE SEQUENCE [LARGE SCALE GENOMIC DNA]</scope>
    <source>
        <strain evidence="5 6">GPM4</strain>
    </source>
</reference>
<dbReference type="PROSITE" id="PS50294">
    <property type="entry name" value="WD_REPEATS_REGION"/>
    <property type="match status" value="1"/>
</dbReference>
<feature type="repeat" description="WD" evidence="3">
    <location>
        <begin position="196"/>
        <end position="237"/>
    </location>
</feature>
<dbReference type="Pfam" id="PF08662">
    <property type="entry name" value="eIF2A"/>
    <property type="match status" value="1"/>
</dbReference>
<evidence type="ECO:0000259" key="4">
    <source>
        <dbReference type="Pfam" id="PF08662"/>
    </source>
</evidence>
<dbReference type="PANTHER" id="PTHR19848:SF8">
    <property type="entry name" value="F-BOX AND WD REPEAT DOMAIN CONTAINING 7"/>
    <property type="match status" value="1"/>
</dbReference>
<accession>A0A857JMZ5</accession>
<evidence type="ECO:0000256" key="3">
    <source>
        <dbReference type="PROSITE-ProRule" id="PRU00221"/>
    </source>
</evidence>
<dbReference type="PANTHER" id="PTHR19848">
    <property type="entry name" value="WD40 REPEAT PROTEIN"/>
    <property type="match status" value="1"/>
</dbReference>
<dbReference type="KEGG" id="pmes:FX988_02727"/>
<dbReference type="PROSITE" id="PS51257">
    <property type="entry name" value="PROKAR_LIPOPROTEIN"/>
    <property type="match status" value="1"/>
</dbReference>
<name>A0A857JMZ5_9ALTE</name>
<feature type="domain" description="Translation initiation factor beta propellor-like" evidence="4">
    <location>
        <begin position="66"/>
        <end position="225"/>
    </location>
</feature>
<proteinExistence type="predicted"/>
<dbReference type="PROSITE" id="PS00678">
    <property type="entry name" value="WD_REPEATS_1"/>
    <property type="match status" value="1"/>
</dbReference>
<dbReference type="InterPro" id="IPR011047">
    <property type="entry name" value="Quinoprotein_ADH-like_sf"/>
</dbReference>
<evidence type="ECO:0000313" key="5">
    <source>
        <dbReference type="EMBL" id="QHJ12470.1"/>
    </source>
</evidence>
<dbReference type="InterPro" id="IPR001680">
    <property type="entry name" value="WD40_rpt"/>
</dbReference>
<keyword evidence="2" id="KW-0677">Repeat</keyword>
<keyword evidence="1 3" id="KW-0853">WD repeat</keyword>
<sequence>MTVLLRLSLIFFFLSGCSGQSSTPVASWRHADDGAYAADISADASLSVVSSVTEGISVWDLQKNEKRYTWQHQGEGSNLVANVHIAFDNTYVVTADRDAFALWNITSGEPEGFWRIDESSIRDVAVSNQGRGILVGRGNGKVMFFEPKTGRRLEFLGHQEKVNSVDLSPNGFYALTGGNDYAAYLWDTRTGQVIHTFTHSSRVTKVALDDEGRYGFTADSKRDARVWDLATGEEVSNLHYLARQKIFSTAVFSQDGQYLLTGSPAKRLNLWRVADGKEVQEWQVSPREGSRPQTAVVYGVGFAKHNQVVSESSSGLAEFWQINQ</sequence>
<dbReference type="OrthoDB" id="6192037at2"/>
<protein>
    <recommendedName>
        <fullName evidence="4">Translation initiation factor beta propellor-like domain-containing protein</fullName>
    </recommendedName>
</protein>
<dbReference type="SMART" id="SM00320">
    <property type="entry name" value="WD40"/>
    <property type="match status" value="6"/>
</dbReference>
<dbReference type="RefSeq" id="WP_160180565.1">
    <property type="nucleotide sequence ID" value="NZ_CP047656.1"/>
</dbReference>
<dbReference type="InterPro" id="IPR015943">
    <property type="entry name" value="WD40/YVTN_repeat-like_dom_sf"/>
</dbReference>
<dbReference type="InterPro" id="IPR013979">
    <property type="entry name" value="TIF_beta_prop-like"/>
</dbReference>
<dbReference type="InterPro" id="IPR019775">
    <property type="entry name" value="WD40_repeat_CS"/>
</dbReference>
<feature type="repeat" description="WD" evidence="3">
    <location>
        <begin position="155"/>
        <end position="196"/>
    </location>
</feature>
<dbReference type="AlphaFoldDB" id="A0A857JMZ5"/>
<dbReference type="Gene3D" id="2.130.10.10">
    <property type="entry name" value="YVTN repeat-like/Quinoprotein amine dehydrogenase"/>
    <property type="match status" value="2"/>
</dbReference>
<gene>
    <name evidence="5" type="ORF">FX988_02727</name>
</gene>
<dbReference type="SUPFAM" id="SSF50998">
    <property type="entry name" value="Quinoprotein alcohol dehydrogenase-like"/>
    <property type="match status" value="1"/>
</dbReference>
<evidence type="ECO:0000313" key="6">
    <source>
        <dbReference type="Proteomes" id="UP000464524"/>
    </source>
</evidence>
<evidence type="ECO:0000256" key="1">
    <source>
        <dbReference type="ARBA" id="ARBA00022574"/>
    </source>
</evidence>
<dbReference type="PROSITE" id="PS50082">
    <property type="entry name" value="WD_REPEATS_2"/>
    <property type="match status" value="2"/>
</dbReference>
<keyword evidence="6" id="KW-1185">Reference proteome</keyword>
<evidence type="ECO:0000256" key="2">
    <source>
        <dbReference type="ARBA" id="ARBA00022737"/>
    </source>
</evidence>
<dbReference type="Proteomes" id="UP000464524">
    <property type="component" value="Chromosome"/>
</dbReference>
<organism evidence="5 6">
    <name type="scientific">Paraglaciecola mesophila</name>
    <dbReference type="NCBI Taxonomy" id="197222"/>
    <lineage>
        <taxon>Bacteria</taxon>
        <taxon>Pseudomonadati</taxon>
        <taxon>Pseudomonadota</taxon>
        <taxon>Gammaproteobacteria</taxon>
        <taxon>Alteromonadales</taxon>
        <taxon>Alteromonadaceae</taxon>
        <taxon>Paraglaciecola</taxon>
    </lineage>
</organism>